<evidence type="ECO:0000313" key="4">
    <source>
        <dbReference type="EMBL" id="PTW60383.1"/>
    </source>
</evidence>
<comment type="similarity">
    <text evidence="1">Belongs to the methyltransferase superfamily. L-isoaspartyl/D-aspartyl protein methyltransferase family.</text>
</comment>
<dbReference type="SUPFAM" id="SSF53335">
    <property type="entry name" value="S-adenosyl-L-methionine-dependent methyltransferases"/>
    <property type="match status" value="1"/>
</dbReference>
<accession>A0A2T5V9E6</accession>
<dbReference type="RefSeq" id="WP_107990005.1">
    <property type="nucleotide sequence ID" value="NZ_QAYG01000004.1"/>
</dbReference>
<sequence length="223" mass="23703">MGEFKDMRRRMVDNQLRTRDITDYRILDAMGTVPRELFVPKAKRPFAYSDRDIEVKAANETGPARYLIAAQVFGKLVQLADIDDTDIVLVVGCASAYATAVLARIANSVVGVEGDEALAHAASETLVEQGIDNAAIVAGDPTKGLASEGPFDVILIEGAVDEIPEALTSQMKDGGRLVCVKGRGGSAEAILATSSDGKVSVRPAFNACVPTLQEFAKAPEFAF</sequence>
<keyword evidence="5" id="KW-1185">Reference proteome</keyword>
<evidence type="ECO:0000256" key="3">
    <source>
        <dbReference type="ARBA" id="ARBA00030757"/>
    </source>
</evidence>
<organism evidence="4 5">
    <name type="scientific">Breoghania corrubedonensis</name>
    <dbReference type="NCBI Taxonomy" id="665038"/>
    <lineage>
        <taxon>Bacteria</taxon>
        <taxon>Pseudomonadati</taxon>
        <taxon>Pseudomonadota</taxon>
        <taxon>Alphaproteobacteria</taxon>
        <taxon>Hyphomicrobiales</taxon>
        <taxon>Stappiaceae</taxon>
        <taxon>Breoghania</taxon>
    </lineage>
</organism>
<dbReference type="GO" id="GO:0004719">
    <property type="term" value="F:protein-L-isoaspartate (D-aspartate) O-methyltransferase activity"/>
    <property type="evidence" value="ECO:0007669"/>
    <property type="project" value="InterPro"/>
</dbReference>
<dbReference type="PANTHER" id="PTHR11579">
    <property type="entry name" value="PROTEIN-L-ISOASPARTATE O-METHYLTRANSFERASE"/>
    <property type="match status" value="1"/>
</dbReference>
<comment type="caution">
    <text evidence="4">The sequence shown here is derived from an EMBL/GenBank/DDBJ whole genome shotgun (WGS) entry which is preliminary data.</text>
</comment>
<evidence type="ECO:0000313" key="5">
    <source>
        <dbReference type="Proteomes" id="UP000244081"/>
    </source>
</evidence>
<gene>
    <name evidence="4" type="ORF">C8N35_1043</name>
</gene>
<dbReference type="AlphaFoldDB" id="A0A2T5V9E6"/>
<dbReference type="EMBL" id="QAYG01000004">
    <property type="protein sequence ID" value="PTW60383.1"/>
    <property type="molecule type" value="Genomic_DNA"/>
</dbReference>
<name>A0A2T5V9E6_9HYPH</name>
<dbReference type="Gene3D" id="3.40.50.150">
    <property type="entry name" value="Vaccinia Virus protein VP39"/>
    <property type="match status" value="1"/>
</dbReference>
<dbReference type="CDD" id="cd02440">
    <property type="entry name" value="AdoMet_MTases"/>
    <property type="match status" value="1"/>
</dbReference>
<protein>
    <recommendedName>
        <fullName evidence="2">Protein-L-isoaspartate O-methyltransferase</fullName>
    </recommendedName>
    <alternativeName>
        <fullName evidence="3">Protein L-isoaspartyl methyltransferase</fullName>
    </alternativeName>
</protein>
<evidence type="ECO:0000256" key="2">
    <source>
        <dbReference type="ARBA" id="ARBA00013346"/>
    </source>
</evidence>
<dbReference type="OrthoDB" id="9798496at2"/>
<dbReference type="PANTHER" id="PTHR11579:SF18">
    <property type="entry name" value="PROTEIN-L-ISOASPARTATE O-METHYLTRANSFERASE"/>
    <property type="match status" value="1"/>
</dbReference>
<keyword evidence="4" id="KW-0489">Methyltransferase</keyword>
<dbReference type="Proteomes" id="UP000244081">
    <property type="component" value="Unassembled WGS sequence"/>
</dbReference>
<dbReference type="GO" id="GO:0032259">
    <property type="term" value="P:methylation"/>
    <property type="evidence" value="ECO:0007669"/>
    <property type="project" value="UniProtKB-KW"/>
</dbReference>
<reference evidence="4 5" key="1">
    <citation type="submission" date="2018-04" db="EMBL/GenBank/DDBJ databases">
        <title>Genomic Encyclopedia of Archaeal and Bacterial Type Strains, Phase II (KMG-II): from individual species to whole genera.</title>
        <authorList>
            <person name="Goeker M."/>
        </authorList>
    </citation>
    <scope>NUCLEOTIDE SEQUENCE [LARGE SCALE GENOMIC DNA]</scope>
    <source>
        <strain evidence="4 5">DSM 23382</strain>
    </source>
</reference>
<keyword evidence="4" id="KW-0808">Transferase</keyword>
<dbReference type="InterPro" id="IPR029063">
    <property type="entry name" value="SAM-dependent_MTases_sf"/>
</dbReference>
<proteinExistence type="inferred from homology"/>
<dbReference type="Pfam" id="PF01135">
    <property type="entry name" value="PCMT"/>
    <property type="match status" value="1"/>
</dbReference>
<dbReference type="GO" id="GO:0005737">
    <property type="term" value="C:cytoplasm"/>
    <property type="evidence" value="ECO:0007669"/>
    <property type="project" value="TreeGrafter"/>
</dbReference>
<dbReference type="InterPro" id="IPR000682">
    <property type="entry name" value="PCMT"/>
</dbReference>
<evidence type="ECO:0000256" key="1">
    <source>
        <dbReference type="ARBA" id="ARBA00005369"/>
    </source>
</evidence>